<dbReference type="InterPro" id="IPR046611">
    <property type="entry name" value="DUF6670"/>
</dbReference>
<proteinExistence type="predicted"/>
<dbReference type="RefSeq" id="WP_120370416.1">
    <property type="nucleotide sequence ID" value="NZ_RAXU01000012.1"/>
</dbReference>
<sequence length="360" mass="42368">MQMLMSSLEQSTRLNLKLSPTSLLSYHPPKGRFKVVYHGLILPNLPAPLHFLNVITLIGQPKIPLFYNPSLIQDKASNTASVMVAISPHQTGYLKNYRLNQQCKIDPCHYEFDQIDQFNGFFPNFEIQRRDHELELDLKIQTTQNITHFVPLKWNLLEHWSILCHCEGRLKYQNQHYEISGMGSFDYARAANIPYLPLAFYTHQVINLNETVQVILSQVRNQWNQIIFSKFYLRCINGEKLFADKKVYFHVHRVFPKITTPNRRQMYLPREFSWYIEENGHAIFEMKAQSRGDFKFGVGAGYAGSFRYRARFRNQDFEGESGYCEYIDIRPLNWQEKSQTQILADEFLQIQPCLLKKQPN</sequence>
<accession>A0A3A8EFI6</accession>
<dbReference type="Proteomes" id="UP000269001">
    <property type="component" value="Unassembled WGS sequence"/>
</dbReference>
<evidence type="ECO:0000313" key="1">
    <source>
        <dbReference type="EMBL" id="RKG32858.1"/>
    </source>
</evidence>
<gene>
    <name evidence="1" type="ORF">D7V21_10265</name>
</gene>
<evidence type="ECO:0000313" key="2">
    <source>
        <dbReference type="Proteomes" id="UP000269001"/>
    </source>
</evidence>
<dbReference type="AlphaFoldDB" id="A0A3A8EFI6"/>
<comment type="caution">
    <text evidence="1">The sequence shown here is derived from an EMBL/GenBank/DDBJ whole genome shotgun (WGS) entry which is preliminary data.</text>
</comment>
<dbReference type="EMBL" id="RAXU01000012">
    <property type="protein sequence ID" value="RKG32858.1"/>
    <property type="molecule type" value="Genomic_DNA"/>
</dbReference>
<keyword evidence="2" id="KW-1185">Reference proteome</keyword>
<organism evidence="1 2">
    <name type="scientific">Acinetobacter guerrae</name>
    <dbReference type="NCBI Taxonomy" id="1843371"/>
    <lineage>
        <taxon>Bacteria</taxon>
        <taxon>Pseudomonadati</taxon>
        <taxon>Pseudomonadota</taxon>
        <taxon>Gammaproteobacteria</taxon>
        <taxon>Moraxellales</taxon>
        <taxon>Moraxellaceae</taxon>
        <taxon>Acinetobacter</taxon>
    </lineage>
</organism>
<protein>
    <submittedName>
        <fullName evidence="1">Uncharacterized protein</fullName>
    </submittedName>
</protein>
<dbReference type="Pfam" id="PF20375">
    <property type="entry name" value="DUF6670"/>
    <property type="match status" value="1"/>
</dbReference>
<name>A0A3A8EFI6_9GAMM</name>
<reference evidence="1 2" key="1">
    <citation type="submission" date="2018-09" db="EMBL/GenBank/DDBJ databases">
        <title>The draft genome of Acinetobacter spp. strains.</title>
        <authorList>
            <person name="Qin J."/>
            <person name="Feng Y."/>
            <person name="Zong Z."/>
        </authorList>
    </citation>
    <scope>NUCLEOTIDE SEQUENCE [LARGE SCALE GENOMIC DNA]</scope>
    <source>
        <strain evidence="1 2">WCHAc060096</strain>
    </source>
</reference>